<evidence type="ECO:0000313" key="1">
    <source>
        <dbReference type="EMBL" id="ALL41350.1"/>
    </source>
</evidence>
<proteinExistence type="evidence at transcript level"/>
<organism evidence="1">
    <name type="scientific">Phakopsora pachyrhizi</name>
    <name type="common">Asian soybean rust disease fungus</name>
    <dbReference type="NCBI Taxonomy" id="170000"/>
    <lineage>
        <taxon>Eukaryota</taxon>
        <taxon>Fungi</taxon>
        <taxon>Dikarya</taxon>
        <taxon>Basidiomycota</taxon>
        <taxon>Pucciniomycotina</taxon>
        <taxon>Pucciniomycetes</taxon>
        <taxon>Pucciniales</taxon>
        <taxon>Phakopsoraceae</taxon>
        <taxon>Phakopsora</taxon>
    </lineage>
</organism>
<dbReference type="EMBL" id="KT247261">
    <property type="protein sequence ID" value="ALL41350.1"/>
    <property type="molecule type" value="mRNA"/>
</dbReference>
<protein>
    <submittedName>
        <fullName evidence="1">Uncharacterized protein</fullName>
    </submittedName>
</protein>
<dbReference type="AlphaFoldDB" id="A0A0S1MK88"/>
<sequence>MRAADHCWLCVHLDWIPFRLIDNLRPSNPHPSSTSRYENQRHAFLFHLVQRGVYFLRKEQPSVRRALPPVGWQRTWEQPAQTTTVWACEKTVVMVKQPGHLTSMKKERGPGTSIFSLCLRASA</sequence>
<accession>A0A0S1MK88</accession>
<reference evidence="1" key="1">
    <citation type="submission" date="2015-07" db="EMBL/GenBank/DDBJ databases">
        <title>Elucidating the P. pachyrhizi secretome and potential effectors.</title>
        <authorList>
            <person name="de Carvalho M.C.C.G."/>
            <person name="Nascimento L.C."/>
            <person name="Darben L.M."/>
            <person name="Polizel-Podanosqui A.M."/>
            <person name="Lopes-Caitar V.S."/>
            <person name="Rocha C.S."/>
            <person name="Qi M."/>
            <person name="Carazolle M."/>
            <person name="Kuwahara M.K."/>
            <person name="Pereira G.A.G."/>
            <person name="Abdelnoor R.V."/>
            <person name="Whitham S.A."/>
            <person name="Marcelino-Guimaraes F.C."/>
        </authorList>
    </citation>
    <scope>NUCLEOTIDE SEQUENCE</scope>
</reference>
<name>A0A0S1MK88_PHAPC</name>